<dbReference type="GO" id="GO:0016024">
    <property type="term" value="P:CDP-diacylglycerol biosynthetic process"/>
    <property type="evidence" value="ECO:0007669"/>
    <property type="project" value="TreeGrafter"/>
</dbReference>
<comment type="pathway">
    <text evidence="4">Lipid metabolism.</text>
</comment>
<feature type="transmembrane region" description="Helical" evidence="19">
    <location>
        <begin position="178"/>
        <end position="198"/>
    </location>
</feature>
<keyword evidence="17" id="KW-1208">Phospholipid metabolism</keyword>
<sequence length="272" mass="28812">MLKQRVITALALVTGLLVALLWFPQWAWLCLVSVICALGAWEWSGLASQIRATRVVYALGAGALVLGLGFAGGVGGFDGQTWILVLAYLSSVVLWFIFVPLWLRRGWGGSTRTAMTVGIIVLVPSALAMAQLRAVDMMLMLFALVLVWVADIAAYFSGRAFGRHKLAPSISPGKTWEGALGALAGVVVCGTIGFLLLVSPTPGIATFAWLVPFLAAYTALSIIGDLFESLIKRKAGAKDSGTLLPGHGGVLDRIDSLTSTLPVAGLILVWLY</sequence>
<evidence type="ECO:0000313" key="20">
    <source>
        <dbReference type="EMBL" id="NMG03832.1"/>
    </source>
</evidence>
<organism evidence="20 21">
    <name type="scientific">Azoarcus taiwanensis</name>
    <dbReference type="NCBI Taxonomy" id="666964"/>
    <lineage>
        <taxon>Bacteria</taxon>
        <taxon>Pseudomonadati</taxon>
        <taxon>Pseudomonadota</taxon>
        <taxon>Betaproteobacteria</taxon>
        <taxon>Rhodocyclales</taxon>
        <taxon>Zoogloeaceae</taxon>
        <taxon>Azoarcus</taxon>
    </lineage>
</organism>
<keyword evidence="9" id="KW-0444">Lipid biosynthesis</keyword>
<evidence type="ECO:0000256" key="5">
    <source>
        <dbReference type="ARBA" id="ARBA00010185"/>
    </source>
</evidence>
<feature type="transmembrane region" description="Helical" evidence="19">
    <location>
        <begin position="115"/>
        <end position="132"/>
    </location>
</feature>
<keyword evidence="10 18" id="KW-0808">Transferase</keyword>
<dbReference type="Proteomes" id="UP000599523">
    <property type="component" value="Unassembled WGS sequence"/>
</dbReference>
<evidence type="ECO:0000256" key="16">
    <source>
        <dbReference type="ARBA" id="ARBA00023209"/>
    </source>
</evidence>
<reference evidence="20" key="1">
    <citation type="submission" date="2019-12" db="EMBL/GenBank/DDBJ databases">
        <title>Comparative genomics gives insights into the taxonomy of the Azoarcus-Aromatoleum group and reveals separate origins of nif in the plant-associated Azoarcus and non-plant-associated Aromatoleum sub-groups.</title>
        <authorList>
            <person name="Lafos M."/>
            <person name="Maluk M."/>
            <person name="Batista M."/>
            <person name="Junghare M."/>
            <person name="Carmona M."/>
            <person name="Faoro H."/>
            <person name="Cruz L.M."/>
            <person name="Battistoni F."/>
            <person name="De Souza E."/>
            <person name="Pedrosa F."/>
            <person name="Chen W.-M."/>
            <person name="Poole P.S."/>
            <person name="Dixon R.A."/>
            <person name="James E.K."/>
        </authorList>
    </citation>
    <scope>NUCLEOTIDE SEQUENCE</scope>
    <source>
        <strain evidence="20">NSC3</strain>
    </source>
</reference>
<keyword evidence="13 19" id="KW-1133">Transmembrane helix</keyword>
<evidence type="ECO:0000256" key="12">
    <source>
        <dbReference type="ARBA" id="ARBA00022695"/>
    </source>
</evidence>
<evidence type="ECO:0000256" key="9">
    <source>
        <dbReference type="ARBA" id="ARBA00022516"/>
    </source>
</evidence>
<evidence type="ECO:0000256" key="13">
    <source>
        <dbReference type="ARBA" id="ARBA00022989"/>
    </source>
</evidence>
<dbReference type="PROSITE" id="PS01315">
    <property type="entry name" value="CDS"/>
    <property type="match status" value="1"/>
</dbReference>
<dbReference type="AlphaFoldDB" id="A0A972JBV1"/>
<dbReference type="EC" id="2.7.7.41" evidence="6 18"/>
<keyword evidence="16" id="KW-0594">Phospholipid biosynthesis</keyword>
<dbReference type="PANTHER" id="PTHR46382:SF1">
    <property type="entry name" value="PHOSPHATIDATE CYTIDYLYLTRANSFERASE"/>
    <property type="match status" value="1"/>
</dbReference>
<proteinExistence type="inferred from homology"/>
<comment type="subcellular location">
    <subcellularLocation>
        <location evidence="2">Cell membrane</location>
        <topology evidence="2">Multi-pass membrane protein</topology>
    </subcellularLocation>
</comment>
<feature type="transmembrane region" description="Helical" evidence="19">
    <location>
        <begin position="55"/>
        <end position="76"/>
    </location>
</feature>
<comment type="caution">
    <text evidence="20">The sequence shown here is derived from an EMBL/GenBank/DDBJ whole genome shotgun (WGS) entry which is preliminary data.</text>
</comment>
<accession>A0A972JBV1</accession>
<feature type="transmembrane region" description="Helical" evidence="19">
    <location>
        <begin position="26"/>
        <end position="43"/>
    </location>
</feature>
<dbReference type="InterPro" id="IPR000374">
    <property type="entry name" value="PC_trans"/>
</dbReference>
<gene>
    <name evidence="20" type="ORF">GPA21_12750</name>
</gene>
<dbReference type="GO" id="GO:0004605">
    <property type="term" value="F:phosphatidate cytidylyltransferase activity"/>
    <property type="evidence" value="ECO:0007669"/>
    <property type="project" value="UniProtKB-EC"/>
</dbReference>
<keyword evidence="15 19" id="KW-0472">Membrane</keyword>
<keyword evidence="8" id="KW-1003">Cell membrane</keyword>
<evidence type="ECO:0000256" key="10">
    <source>
        <dbReference type="ARBA" id="ARBA00022679"/>
    </source>
</evidence>
<comment type="catalytic activity">
    <reaction evidence="1 18">
        <text>a 1,2-diacyl-sn-glycero-3-phosphate + CTP + H(+) = a CDP-1,2-diacyl-sn-glycerol + diphosphate</text>
        <dbReference type="Rhea" id="RHEA:16229"/>
        <dbReference type="ChEBI" id="CHEBI:15378"/>
        <dbReference type="ChEBI" id="CHEBI:33019"/>
        <dbReference type="ChEBI" id="CHEBI:37563"/>
        <dbReference type="ChEBI" id="CHEBI:58332"/>
        <dbReference type="ChEBI" id="CHEBI:58608"/>
        <dbReference type="EC" id="2.7.7.41"/>
    </reaction>
</comment>
<evidence type="ECO:0000256" key="8">
    <source>
        <dbReference type="ARBA" id="ARBA00022475"/>
    </source>
</evidence>
<feature type="transmembrane region" description="Helical" evidence="19">
    <location>
        <begin position="204"/>
        <end position="224"/>
    </location>
</feature>
<evidence type="ECO:0000256" key="4">
    <source>
        <dbReference type="ARBA" id="ARBA00005189"/>
    </source>
</evidence>
<evidence type="ECO:0000256" key="2">
    <source>
        <dbReference type="ARBA" id="ARBA00004651"/>
    </source>
</evidence>
<evidence type="ECO:0000256" key="18">
    <source>
        <dbReference type="RuleBase" id="RU003938"/>
    </source>
</evidence>
<comment type="similarity">
    <text evidence="5 18">Belongs to the CDS family.</text>
</comment>
<evidence type="ECO:0000256" key="6">
    <source>
        <dbReference type="ARBA" id="ARBA00012487"/>
    </source>
</evidence>
<keyword evidence="11 18" id="KW-0812">Transmembrane</keyword>
<dbReference type="EMBL" id="WTVM01000076">
    <property type="protein sequence ID" value="NMG03832.1"/>
    <property type="molecule type" value="Genomic_DNA"/>
</dbReference>
<comment type="pathway">
    <text evidence="3 18">Phospholipid metabolism; CDP-diacylglycerol biosynthesis; CDP-diacylglycerol from sn-glycerol 3-phosphate: step 3/3.</text>
</comment>
<keyword evidence="12 18" id="KW-0548">Nucleotidyltransferase</keyword>
<evidence type="ECO:0000256" key="3">
    <source>
        <dbReference type="ARBA" id="ARBA00005119"/>
    </source>
</evidence>
<protein>
    <recommendedName>
        <fullName evidence="7 18">Phosphatidate cytidylyltransferase</fullName>
        <ecNumber evidence="6 18">2.7.7.41</ecNumber>
    </recommendedName>
</protein>
<evidence type="ECO:0000313" key="21">
    <source>
        <dbReference type="Proteomes" id="UP000599523"/>
    </source>
</evidence>
<dbReference type="PANTHER" id="PTHR46382">
    <property type="entry name" value="PHOSPHATIDATE CYTIDYLYLTRANSFERASE"/>
    <property type="match status" value="1"/>
</dbReference>
<dbReference type="Pfam" id="PF01148">
    <property type="entry name" value="CTP_transf_1"/>
    <property type="match status" value="1"/>
</dbReference>
<evidence type="ECO:0000256" key="17">
    <source>
        <dbReference type="ARBA" id="ARBA00023264"/>
    </source>
</evidence>
<evidence type="ECO:0000256" key="14">
    <source>
        <dbReference type="ARBA" id="ARBA00023098"/>
    </source>
</evidence>
<dbReference type="GO" id="GO:0005886">
    <property type="term" value="C:plasma membrane"/>
    <property type="evidence" value="ECO:0007669"/>
    <property type="project" value="UniProtKB-SubCell"/>
</dbReference>
<keyword evidence="14" id="KW-0443">Lipid metabolism</keyword>
<feature type="transmembrane region" description="Helical" evidence="19">
    <location>
        <begin position="138"/>
        <end position="157"/>
    </location>
</feature>
<evidence type="ECO:0000256" key="19">
    <source>
        <dbReference type="SAM" id="Phobius"/>
    </source>
</evidence>
<dbReference type="RefSeq" id="WP_168988531.1">
    <property type="nucleotide sequence ID" value="NZ_CAWPHM010000304.1"/>
</dbReference>
<keyword evidence="21" id="KW-1185">Reference proteome</keyword>
<evidence type="ECO:0000256" key="1">
    <source>
        <dbReference type="ARBA" id="ARBA00001698"/>
    </source>
</evidence>
<evidence type="ECO:0000256" key="15">
    <source>
        <dbReference type="ARBA" id="ARBA00023136"/>
    </source>
</evidence>
<evidence type="ECO:0000256" key="7">
    <source>
        <dbReference type="ARBA" id="ARBA00019373"/>
    </source>
</evidence>
<name>A0A972JBV1_9RHOO</name>
<evidence type="ECO:0000256" key="11">
    <source>
        <dbReference type="ARBA" id="ARBA00022692"/>
    </source>
</evidence>
<feature type="transmembrane region" description="Helical" evidence="19">
    <location>
        <begin position="82"/>
        <end position="103"/>
    </location>
</feature>